<reference evidence="1" key="1">
    <citation type="submission" date="2019-12" db="EMBL/GenBank/DDBJ databases">
        <title>An insight into the sialome of adult female Ixodes ricinus ticks feeding for 6 days.</title>
        <authorList>
            <person name="Perner J."/>
            <person name="Ribeiro J.M.C."/>
        </authorList>
    </citation>
    <scope>NUCLEOTIDE SEQUENCE</scope>
    <source>
        <strain evidence="1">Semi-engorged</strain>
        <tissue evidence="1">Salivary glands</tissue>
    </source>
</reference>
<accession>A0A6B0V014</accession>
<sequence>MVVSSSAVNFATSLVLCLSCSFRESFSRVSLLTCSSCTCSSVLSLMSTSTCCSFSLWRTCSSCLSPARELTSSSRSLTLPCRSHGLRLPAADGARAAELPELLFLGAKGATDMVDPLCLEAKEPRVEVEPLALRAFLDAANVSGVLPTSQVDLDRRRRFLASITCFAAVAAEVGAATLCRFG</sequence>
<name>A0A6B0V014_IXORI</name>
<proteinExistence type="predicted"/>
<dbReference type="AlphaFoldDB" id="A0A6B0V014"/>
<evidence type="ECO:0000313" key="1">
    <source>
        <dbReference type="EMBL" id="MXU95262.1"/>
    </source>
</evidence>
<protein>
    <submittedName>
        <fullName evidence="1">Putative secreted protein</fullName>
    </submittedName>
</protein>
<dbReference type="EMBL" id="GIFC01013179">
    <property type="protein sequence ID" value="MXU95262.1"/>
    <property type="molecule type" value="Transcribed_RNA"/>
</dbReference>
<organism evidence="1">
    <name type="scientific">Ixodes ricinus</name>
    <name type="common">Common tick</name>
    <name type="synonym">Acarus ricinus</name>
    <dbReference type="NCBI Taxonomy" id="34613"/>
    <lineage>
        <taxon>Eukaryota</taxon>
        <taxon>Metazoa</taxon>
        <taxon>Ecdysozoa</taxon>
        <taxon>Arthropoda</taxon>
        <taxon>Chelicerata</taxon>
        <taxon>Arachnida</taxon>
        <taxon>Acari</taxon>
        <taxon>Parasitiformes</taxon>
        <taxon>Ixodida</taxon>
        <taxon>Ixodoidea</taxon>
        <taxon>Ixodidae</taxon>
        <taxon>Ixodinae</taxon>
        <taxon>Ixodes</taxon>
    </lineage>
</organism>